<gene>
    <name evidence="1" type="ORF">TOA249_LOCUS33327</name>
</gene>
<evidence type="ECO:0000313" key="2">
    <source>
        <dbReference type="Proteomes" id="UP000663838"/>
    </source>
</evidence>
<comment type="caution">
    <text evidence="1">The sequence shown here is derived from an EMBL/GenBank/DDBJ whole genome shotgun (WGS) entry which is preliminary data.</text>
</comment>
<evidence type="ECO:0000313" key="1">
    <source>
        <dbReference type="EMBL" id="CAF4940447.1"/>
    </source>
</evidence>
<accession>A0A821X9S8</accession>
<feature type="non-terminal residue" evidence="1">
    <location>
        <position position="1"/>
    </location>
</feature>
<sequence length="156" mass="18058">MDSHHEKVEKQLKMFSKTIQRTTVASGLDQFRRDGEIFPDVVSFNNQNLLDTYDSGSPGQFARSILKKLVTPAEMCESILYPNDNYAKPGLVANHAVCARFKISESHWNEFFNICLRRTLTQMICDVRRKTEWILNDRNSLNNDHNSLTVLYSTNR</sequence>
<name>A0A821X9S8_9BILA</name>
<proteinExistence type="predicted"/>
<protein>
    <submittedName>
        <fullName evidence="1">Uncharacterized protein</fullName>
    </submittedName>
</protein>
<reference evidence="1" key="1">
    <citation type="submission" date="2021-02" db="EMBL/GenBank/DDBJ databases">
        <authorList>
            <person name="Nowell W R."/>
        </authorList>
    </citation>
    <scope>NUCLEOTIDE SEQUENCE</scope>
</reference>
<dbReference type="Proteomes" id="UP000663838">
    <property type="component" value="Unassembled WGS sequence"/>
</dbReference>
<organism evidence="1 2">
    <name type="scientific">Rotaria socialis</name>
    <dbReference type="NCBI Taxonomy" id="392032"/>
    <lineage>
        <taxon>Eukaryota</taxon>
        <taxon>Metazoa</taxon>
        <taxon>Spiralia</taxon>
        <taxon>Gnathifera</taxon>
        <taxon>Rotifera</taxon>
        <taxon>Eurotatoria</taxon>
        <taxon>Bdelloidea</taxon>
        <taxon>Philodinida</taxon>
        <taxon>Philodinidae</taxon>
        <taxon>Rotaria</taxon>
    </lineage>
</organism>
<dbReference type="AlphaFoldDB" id="A0A821X9S8"/>
<dbReference type="EMBL" id="CAJOBS010010346">
    <property type="protein sequence ID" value="CAF4940447.1"/>
    <property type="molecule type" value="Genomic_DNA"/>
</dbReference>